<dbReference type="GO" id="GO:0005829">
    <property type="term" value="C:cytosol"/>
    <property type="evidence" value="ECO:0007669"/>
    <property type="project" value="TreeGrafter"/>
</dbReference>
<dbReference type="Gene3D" id="1.10.10.10">
    <property type="entry name" value="Winged helix-like DNA-binding domain superfamily/Winged helix DNA-binding domain"/>
    <property type="match status" value="1"/>
</dbReference>
<dbReference type="PROSITE" id="PS01332">
    <property type="entry name" value="HTH_RRF2_1"/>
    <property type="match status" value="1"/>
</dbReference>
<dbReference type="PROSITE" id="PS51197">
    <property type="entry name" value="HTH_RRF2_2"/>
    <property type="match status" value="1"/>
</dbReference>
<sequence>MFTQTAEYALRAAVALASREGSLTAAEIAAETQVPLQYLSKVLQGLNRAGLVTALRGKYGGYQLARPADQISVLDILNATSPLLRIHHCPLGRPEHQAQLCPLHQQMDDAMALVEARLGASRLSDLTEPALPGLAGLGLGAPLPEGGRP</sequence>
<dbReference type="PANTHER" id="PTHR33221">
    <property type="entry name" value="WINGED HELIX-TURN-HELIX TRANSCRIPTIONAL REGULATOR, RRF2 FAMILY"/>
    <property type="match status" value="1"/>
</dbReference>
<gene>
    <name evidence="1" type="ORF">SAMN04488058_10317</name>
</gene>
<keyword evidence="2" id="KW-1185">Reference proteome</keyword>
<dbReference type="EMBL" id="FNZA01000003">
    <property type="protein sequence ID" value="SEI98444.1"/>
    <property type="molecule type" value="Genomic_DNA"/>
</dbReference>
<dbReference type="GO" id="GO:0003700">
    <property type="term" value="F:DNA-binding transcription factor activity"/>
    <property type="evidence" value="ECO:0007669"/>
    <property type="project" value="TreeGrafter"/>
</dbReference>
<proteinExistence type="predicted"/>
<reference evidence="2" key="1">
    <citation type="submission" date="2016-10" db="EMBL/GenBank/DDBJ databases">
        <authorList>
            <person name="Varghese N."/>
            <person name="Submissions S."/>
        </authorList>
    </citation>
    <scope>NUCLEOTIDE SEQUENCE [LARGE SCALE GENOMIC DNA]</scope>
    <source>
        <strain evidence="2">CGMCC 1.10218</strain>
    </source>
</reference>
<dbReference type="InterPro" id="IPR036388">
    <property type="entry name" value="WH-like_DNA-bd_sf"/>
</dbReference>
<dbReference type="STRING" id="856736.SAMN04488058_10317"/>
<dbReference type="InterPro" id="IPR036390">
    <property type="entry name" value="WH_DNA-bd_sf"/>
</dbReference>
<dbReference type="SUPFAM" id="SSF46785">
    <property type="entry name" value="Winged helix' DNA-binding domain"/>
    <property type="match status" value="1"/>
</dbReference>
<dbReference type="AlphaFoldDB" id="A0A1H6V660"/>
<name>A0A1H6V660_9DEIO</name>
<dbReference type="RefSeq" id="WP_092263553.1">
    <property type="nucleotide sequence ID" value="NZ_FNZA01000003.1"/>
</dbReference>
<dbReference type="Proteomes" id="UP000199223">
    <property type="component" value="Unassembled WGS sequence"/>
</dbReference>
<evidence type="ECO:0000313" key="1">
    <source>
        <dbReference type="EMBL" id="SEI98444.1"/>
    </source>
</evidence>
<dbReference type="InterPro" id="IPR030489">
    <property type="entry name" value="TR_Rrf2-type_CS"/>
</dbReference>
<dbReference type="OrthoDB" id="9808360at2"/>
<dbReference type="PANTHER" id="PTHR33221:SF13">
    <property type="entry name" value="TRANSCRIPTIONAL REGULATOR-RELATED"/>
    <property type="match status" value="1"/>
</dbReference>
<evidence type="ECO:0000313" key="2">
    <source>
        <dbReference type="Proteomes" id="UP000199223"/>
    </source>
</evidence>
<organism evidence="1 2">
    <name type="scientific">Deinococcus reticulitermitis</name>
    <dbReference type="NCBI Taxonomy" id="856736"/>
    <lineage>
        <taxon>Bacteria</taxon>
        <taxon>Thermotogati</taxon>
        <taxon>Deinococcota</taxon>
        <taxon>Deinococci</taxon>
        <taxon>Deinococcales</taxon>
        <taxon>Deinococcaceae</taxon>
        <taxon>Deinococcus</taxon>
    </lineage>
</organism>
<protein>
    <submittedName>
        <fullName evidence="1">Transcriptional regulator, BadM/Rrf2 family</fullName>
    </submittedName>
</protein>
<dbReference type="InterPro" id="IPR000944">
    <property type="entry name" value="Tscrpt_reg_Rrf2"/>
</dbReference>
<dbReference type="Pfam" id="PF02082">
    <property type="entry name" value="Rrf2"/>
    <property type="match status" value="1"/>
</dbReference>
<accession>A0A1H6V660</accession>
<dbReference type="NCBIfam" id="TIGR00738">
    <property type="entry name" value="rrf2_super"/>
    <property type="match status" value="1"/>
</dbReference>